<reference evidence="4 5" key="1">
    <citation type="submission" date="2023-02" db="EMBL/GenBank/DDBJ databases">
        <title>Bacterial whole genome sequence for Curvibacter sp. HBC28.</title>
        <authorList>
            <person name="Le V."/>
            <person name="Ko S.-R."/>
            <person name="Ahn C.-Y."/>
            <person name="Oh H.-M."/>
        </authorList>
    </citation>
    <scope>NUCLEOTIDE SEQUENCE [LARGE SCALE GENOMIC DNA]</scope>
    <source>
        <strain evidence="4 5">HBC28</strain>
    </source>
</reference>
<evidence type="ECO:0000256" key="2">
    <source>
        <dbReference type="ARBA" id="ARBA00022837"/>
    </source>
</evidence>
<evidence type="ECO:0000259" key="3">
    <source>
        <dbReference type="Pfam" id="PF05567"/>
    </source>
</evidence>
<organism evidence="4 5">
    <name type="scientific">Curvibacter microcysteis</name>
    <dbReference type="NCBI Taxonomy" id="3026419"/>
    <lineage>
        <taxon>Bacteria</taxon>
        <taxon>Pseudomonadati</taxon>
        <taxon>Pseudomonadota</taxon>
        <taxon>Betaproteobacteria</taxon>
        <taxon>Burkholderiales</taxon>
        <taxon>Comamonadaceae</taxon>
        <taxon>Curvibacter</taxon>
    </lineage>
</organism>
<accession>A0ABT5MKU9</accession>
<dbReference type="Proteomes" id="UP001528672">
    <property type="component" value="Unassembled WGS sequence"/>
</dbReference>
<sequence>MFIAWLGPASAAPLSWPERPWGSFRGVTPNLIVSVAEGRDLSASELQTWQQGLDLALDTVPDGRLRLGFQSLARCQPGSAVVNPEPGCPALRLRTLDANARQLWRHWLQGLRPSANLSAHVLMAEAGRFMRSRGPEGPYAAQPGQQEAPVASCRKSTHLLISNDAWNGVQSAEAGALPQASEDGQRWNLPDGRVYDPYGATVAQTRVYRDTHAHAVTTPKGQPQGSLADVVFTHWAQDLQPDLPDQLTPLWHEIAQPEPWGLEAYWNPRNNPATWQHLLTHALVSGAGARLPGPQDAGRSGPAWGGHDRAGDFAALVGGRLGWCNPLSKASSADGPWPPQACTSVPEARLQDLWHAALNGRGRFIAAADAWRWRQGLDSLLAQVLNDAALPAQEQTLLTQTQSDPQGVLQAGFLQRSWRGWLQASAWQGVTGLARVPTWEAGEQLDRVPPEQRVIWSHNGRQAIRFDWAELSPSQQAALAGVPAAWALQPEHTEQGQSLWRYARGERSLEMRWGGPWRNRASVLGAIVHSQPWVLNPPDASLPGVGHAAFAERLHARPRLVFVGALDGALHGFDGATGLERLAYVPLGALPALRTWADPAGSRPYTVDGSPFAGDFWDGQVWRTALVGSLGRGGRGYFVLDVTDPSRWTDSLAAPGVWLDRTDDPDPDLGHLVFAPSRDPAQPDRSGQVTQLNNGRWAVLLGNGVNSASEQAVLLVQYLDGARERLKLPTDGQGGQGNGLSTPQVIDLDGDGRADLVYAGDQWGQLWKFDLSAGQSAAWGVAWGGRPLLVARDALGQPQPITVPPMWTPHPLGGLMLSWGTGRALSEADLPSKTPQSLYSVWDNTPISQGPQGLVLGASQPLPARWRQTQPAPLVEQRLSPSEGVSDPPFYRSTREPVPYAGQPAARGWFLDLPTPGERVLEAGRAVQRLFWVHSDILTQPVPSADACEERWLPAQGRDYLLDVFTGSAPASASGVLQTGDARTPSRGLVGVIAWRSGGGPRLWRGQGLGEWLGAGGGDAATPAWQIRVRGAGSPSARLGWRRLR</sequence>
<dbReference type="SUPFAM" id="SSF69318">
    <property type="entry name" value="Integrin alpha N-terminal domain"/>
    <property type="match status" value="1"/>
</dbReference>
<keyword evidence="1" id="KW-0479">Metal-binding</keyword>
<evidence type="ECO:0000313" key="5">
    <source>
        <dbReference type="Proteomes" id="UP001528672"/>
    </source>
</evidence>
<proteinExistence type="predicted"/>
<protein>
    <submittedName>
        <fullName evidence="4">PilC/PilY family type IV pilus protein</fullName>
    </submittedName>
</protein>
<dbReference type="RefSeq" id="WP_273929572.1">
    <property type="nucleotide sequence ID" value="NZ_JAQSIO010000015.1"/>
</dbReference>
<dbReference type="Pfam" id="PF05567">
    <property type="entry name" value="T4P_PilY1"/>
    <property type="match status" value="1"/>
</dbReference>
<evidence type="ECO:0000256" key="1">
    <source>
        <dbReference type="ARBA" id="ARBA00022723"/>
    </source>
</evidence>
<feature type="domain" description="PilY1 beta-propeller" evidence="3">
    <location>
        <begin position="545"/>
        <end position="845"/>
    </location>
</feature>
<comment type="caution">
    <text evidence="4">The sequence shown here is derived from an EMBL/GenBank/DDBJ whole genome shotgun (WGS) entry which is preliminary data.</text>
</comment>
<keyword evidence="2" id="KW-0106">Calcium</keyword>
<evidence type="ECO:0000313" key="4">
    <source>
        <dbReference type="EMBL" id="MDD0817138.1"/>
    </source>
</evidence>
<dbReference type="EMBL" id="JAQSIO010000015">
    <property type="protein sequence ID" value="MDD0817138.1"/>
    <property type="molecule type" value="Genomic_DNA"/>
</dbReference>
<name>A0ABT5MKU9_9BURK</name>
<dbReference type="InterPro" id="IPR028994">
    <property type="entry name" value="Integrin_alpha_N"/>
</dbReference>
<gene>
    <name evidence="4" type="ORF">PSQ39_21065</name>
</gene>
<keyword evidence="5" id="KW-1185">Reference proteome</keyword>
<dbReference type="InterPro" id="IPR008707">
    <property type="entry name" value="B-propeller_PilY1"/>
</dbReference>